<evidence type="ECO:0000313" key="2">
    <source>
        <dbReference type="EMBL" id="BCO25309.1"/>
    </source>
</evidence>
<keyword evidence="3" id="KW-1185">Reference proteome</keyword>
<accession>A0ABN6D3B3</accession>
<dbReference type="InterPro" id="IPR012312">
    <property type="entry name" value="Hemerythrin-like"/>
</dbReference>
<gene>
    <name evidence="2" type="ORF">MIZ03_0169</name>
</gene>
<proteinExistence type="predicted"/>
<dbReference type="Pfam" id="PF01814">
    <property type="entry name" value="Hemerythrin"/>
    <property type="match status" value="1"/>
</dbReference>
<protein>
    <recommendedName>
        <fullName evidence="1">Hemerythrin-like domain-containing protein</fullName>
    </recommendedName>
</protein>
<evidence type="ECO:0000313" key="3">
    <source>
        <dbReference type="Proteomes" id="UP000824366"/>
    </source>
</evidence>
<name>A0ABN6D3B3_9BURK</name>
<dbReference type="EMBL" id="AP024238">
    <property type="protein sequence ID" value="BCO25309.1"/>
    <property type="molecule type" value="Genomic_DNA"/>
</dbReference>
<organism evidence="2 3">
    <name type="scientific">Rhodoferax lithotrophicus</name>
    <dbReference type="NCBI Taxonomy" id="2798804"/>
    <lineage>
        <taxon>Bacteria</taxon>
        <taxon>Pseudomonadati</taxon>
        <taxon>Pseudomonadota</taxon>
        <taxon>Betaproteobacteria</taxon>
        <taxon>Burkholderiales</taxon>
        <taxon>Comamonadaceae</taxon>
        <taxon>Rhodoferax</taxon>
    </lineage>
</organism>
<dbReference type="Proteomes" id="UP000824366">
    <property type="component" value="Chromosome"/>
</dbReference>
<reference evidence="2 3" key="1">
    <citation type="journal article" date="2021" name="Microbiol. Spectr.">
        <title>A Single Bacterium Capable of Oxidation and Reduction of Iron at Circumneutral pH.</title>
        <authorList>
            <person name="Kato S."/>
            <person name="Ohkuma M."/>
        </authorList>
    </citation>
    <scope>NUCLEOTIDE SEQUENCE [LARGE SCALE GENOMIC DNA]</scope>
    <source>
        <strain evidence="2 3">MIZ03</strain>
    </source>
</reference>
<dbReference type="Gene3D" id="1.20.120.520">
    <property type="entry name" value="nmb1532 protein domain like"/>
    <property type="match status" value="1"/>
</dbReference>
<dbReference type="RefSeq" id="WP_223906747.1">
    <property type="nucleotide sequence ID" value="NZ_AP024238.1"/>
</dbReference>
<feature type="domain" description="Hemerythrin-like" evidence="1">
    <location>
        <begin position="11"/>
        <end position="146"/>
    </location>
</feature>
<evidence type="ECO:0000259" key="1">
    <source>
        <dbReference type="Pfam" id="PF01814"/>
    </source>
</evidence>
<sequence>MKTEPHVDRFKALDACHQQIHEHLTVLTGLLEQLEADSDSEHCRQKAKDIEAYFSETAREHHLEEERNVFPSLLLSDKPEIVQAALTLKQDHGWIEQNWLELAPMLRAIAQNEDWVDMAELKHSAEVFLNLCHDHIVLEETLIYPEAKACLAQELASRAMRMGQPTT</sequence>